<gene>
    <name evidence="2" type="ORF">ABC228_11445</name>
</gene>
<reference evidence="2 3" key="1">
    <citation type="submission" date="2024-05" db="EMBL/GenBank/DDBJ databases">
        <authorList>
            <person name="Haq I."/>
            <person name="Ullah Z."/>
            <person name="Ahmad R."/>
            <person name="Li M."/>
            <person name="Tong Y."/>
        </authorList>
    </citation>
    <scope>NUCLEOTIDE SEQUENCE [LARGE SCALE GENOMIC DNA]</scope>
    <source>
        <strain evidence="2 3">16A2E</strain>
    </source>
</reference>
<organism evidence="2 3">
    <name type="scientific">Ornithinibacillus xuwenensis</name>
    <dbReference type="NCBI Taxonomy" id="3144668"/>
    <lineage>
        <taxon>Bacteria</taxon>
        <taxon>Bacillati</taxon>
        <taxon>Bacillota</taxon>
        <taxon>Bacilli</taxon>
        <taxon>Bacillales</taxon>
        <taxon>Bacillaceae</taxon>
        <taxon>Ornithinibacillus</taxon>
    </lineage>
</organism>
<dbReference type="RefSeq" id="WP_345825273.1">
    <property type="nucleotide sequence ID" value="NZ_JBDIML010000003.1"/>
</dbReference>
<feature type="transmembrane region" description="Helical" evidence="1">
    <location>
        <begin position="56"/>
        <end position="84"/>
    </location>
</feature>
<comment type="caution">
    <text evidence="2">The sequence shown here is derived from an EMBL/GenBank/DDBJ whole genome shotgun (WGS) entry which is preliminary data.</text>
</comment>
<dbReference type="EMBL" id="JBDIML010000003">
    <property type="protein sequence ID" value="MEN2767806.1"/>
    <property type="molecule type" value="Genomic_DNA"/>
</dbReference>
<feature type="transmembrane region" description="Helical" evidence="1">
    <location>
        <begin position="12"/>
        <end position="36"/>
    </location>
</feature>
<keyword evidence="1" id="KW-0812">Transmembrane</keyword>
<accession>A0ABU9XJG0</accession>
<evidence type="ECO:0000256" key="1">
    <source>
        <dbReference type="SAM" id="Phobius"/>
    </source>
</evidence>
<protein>
    <submittedName>
        <fullName evidence="2">DUF4190 domain-containing protein</fullName>
    </submittedName>
</protein>
<name>A0ABU9XJG0_9BACI</name>
<sequence length="90" mass="9285">METQVTNGKAIASLVLGILSFIPYIGIILGIIGLVLANKGIKEVAVYGQGGLGLGIAGRVTSIIGIVLGGILWLFIILGIAIIASNPYYF</sequence>
<proteinExistence type="predicted"/>
<keyword evidence="1" id="KW-1133">Transmembrane helix</keyword>
<keyword evidence="1" id="KW-0472">Membrane</keyword>
<keyword evidence="3" id="KW-1185">Reference proteome</keyword>
<dbReference type="Proteomes" id="UP001444625">
    <property type="component" value="Unassembled WGS sequence"/>
</dbReference>
<evidence type="ECO:0000313" key="3">
    <source>
        <dbReference type="Proteomes" id="UP001444625"/>
    </source>
</evidence>
<evidence type="ECO:0000313" key="2">
    <source>
        <dbReference type="EMBL" id="MEN2767806.1"/>
    </source>
</evidence>